<comment type="caution">
    <text evidence="4">The sequence shown here is derived from an EMBL/GenBank/DDBJ whole genome shotgun (WGS) entry which is preliminary data.</text>
</comment>
<gene>
    <name evidence="4" type="ORF">ACFPOC_03970</name>
</gene>
<dbReference type="Pfam" id="PF02952">
    <property type="entry name" value="Fucose_iso_C"/>
    <property type="match status" value="1"/>
</dbReference>
<evidence type="ECO:0000259" key="3">
    <source>
        <dbReference type="Pfam" id="PF02952"/>
    </source>
</evidence>
<dbReference type="GO" id="GO:0016853">
    <property type="term" value="F:isomerase activity"/>
    <property type="evidence" value="ECO:0007669"/>
    <property type="project" value="UniProtKB-KW"/>
</dbReference>
<keyword evidence="1 4" id="KW-0413">Isomerase</keyword>
<evidence type="ECO:0000313" key="4">
    <source>
        <dbReference type="EMBL" id="MFC5565573.1"/>
    </source>
</evidence>
<dbReference type="EMBL" id="JBHSNA010000002">
    <property type="protein sequence ID" value="MFC5565573.1"/>
    <property type="molecule type" value="Genomic_DNA"/>
</dbReference>
<protein>
    <submittedName>
        <fullName evidence="4">L-fucose/L-arabinose isomerase family protein</fullName>
    </submittedName>
</protein>
<evidence type="ECO:0000313" key="5">
    <source>
        <dbReference type="Proteomes" id="UP001596056"/>
    </source>
</evidence>
<dbReference type="SUPFAM" id="SSF53743">
    <property type="entry name" value="FucI/AraA N-terminal and middle domains"/>
    <property type="match status" value="1"/>
</dbReference>
<dbReference type="InterPro" id="IPR009015">
    <property type="entry name" value="Fucose_isomerase_N/cen_sf"/>
</dbReference>
<keyword evidence="2" id="KW-0119">Carbohydrate metabolism</keyword>
<dbReference type="PANTHER" id="PTHR36120:SF1">
    <property type="entry name" value="L-FUCOSE ISOMERASE C-TERMINAL DOMAIN-CONTAINING PROTEIN"/>
    <property type="match status" value="1"/>
</dbReference>
<feature type="domain" description="L-fucose isomerase C-terminal" evidence="3">
    <location>
        <begin position="365"/>
        <end position="490"/>
    </location>
</feature>
<evidence type="ECO:0000256" key="1">
    <source>
        <dbReference type="ARBA" id="ARBA00023235"/>
    </source>
</evidence>
<proteinExistence type="predicted"/>
<dbReference type="RefSeq" id="WP_245218520.1">
    <property type="nucleotide sequence ID" value="NZ_JAGGJP010000002.1"/>
</dbReference>
<dbReference type="PANTHER" id="PTHR36120">
    <property type="entry name" value="FUCOSE ISOMERASE"/>
    <property type="match status" value="1"/>
</dbReference>
<dbReference type="Proteomes" id="UP001596056">
    <property type="component" value="Unassembled WGS sequence"/>
</dbReference>
<evidence type="ECO:0000256" key="2">
    <source>
        <dbReference type="ARBA" id="ARBA00023277"/>
    </source>
</evidence>
<sequence>MTLTVIGEDVTTQEAGSVPVTPLVRRAVTLGVVIGSRAFFNAAPCRQAREEVLAQLDRLGIRALTLPFEATHNGAVQSIPDAQLYADFFKRHRDDIDGLVICLPNFGDEIAVAELVSRSRLNVPILLQASNDDNDKVSVAERRDAFCGKISVSNNFWQYAVPFTETTFHTVDAGGPEFAADLDRFARTCRTVRGLRGARLGAIGARTGAFQTMRYSEKLLQASGITVVTADLSELMGAAGRLPDTDPALLAKIGRIRAYGRIPAHITPDQILRQAKWSLTVDRWIVENGCDASAIQCWRSLQDNFGCATCVTMSMLGEELMPSACEVDIMGALSMYALALASGAPPAILDWNNNFGREPDMCVATHCGNFPKRFIGDTPEIGELDVLGETIGRSKCFGAVKGKVKAGPMTYFRLSSDDRAGTLKAYLGQGEFTDDPYPMDGGIAVCRVPRLRDLMRFVTQNGFEHHVAMVRGHHAAVVNEAVTRYLGWPLHDHDTPPAPMLVPPPRRF</sequence>
<organism evidence="4 5">
    <name type="scientific">Rubellimicrobium aerolatum</name>
    <dbReference type="NCBI Taxonomy" id="490979"/>
    <lineage>
        <taxon>Bacteria</taxon>
        <taxon>Pseudomonadati</taxon>
        <taxon>Pseudomonadota</taxon>
        <taxon>Alphaproteobacteria</taxon>
        <taxon>Rhodobacterales</taxon>
        <taxon>Roseobacteraceae</taxon>
        <taxon>Rubellimicrobium</taxon>
    </lineage>
</organism>
<accession>A0ABW0S9H7</accession>
<keyword evidence="5" id="KW-1185">Reference proteome</keyword>
<name>A0ABW0S9H7_9RHOB</name>
<dbReference type="InterPro" id="IPR015888">
    <property type="entry name" value="Fuc_isomerase_C"/>
</dbReference>
<reference evidence="5" key="1">
    <citation type="journal article" date="2019" name="Int. J. Syst. Evol. Microbiol.">
        <title>The Global Catalogue of Microorganisms (GCM) 10K type strain sequencing project: providing services to taxonomists for standard genome sequencing and annotation.</title>
        <authorList>
            <consortium name="The Broad Institute Genomics Platform"/>
            <consortium name="The Broad Institute Genome Sequencing Center for Infectious Disease"/>
            <person name="Wu L."/>
            <person name="Ma J."/>
        </authorList>
    </citation>
    <scope>NUCLEOTIDE SEQUENCE [LARGE SCALE GENOMIC DNA]</scope>
    <source>
        <strain evidence="5">KACC 11588</strain>
    </source>
</reference>